<evidence type="ECO:0000313" key="2">
    <source>
        <dbReference type="Proteomes" id="UP000183365"/>
    </source>
</evidence>
<protein>
    <submittedName>
        <fullName evidence="1">Uncharacterized protein</fullName>
    </submittedName>
</protein>
<dbReference type="OrthoDB" id="3971227at2759"/>
<organism evidence="1 2">
    <name type="scientific">Hanseniaspora guilliermondii</name>
    <dbReference type="NCBI Taxonomy" id="56406"/>
    <lineage>
        <taxon>Eukaryota</taxon>
        <taxon>Fungi</taxon>
        <taxon>Dikarya</taxon>
        <taxon>Ascomycota</taxon>
        <taxon>Saccharomycotina</taxon>
        <taxon>Saccharomycetes</taxon>
        <taxon>Saccharomycodales</taxon>
        <taxon>Saccharomycodaceae</taxon>
        <taxon>Hanseniaspora</taxon>
    </lineage>
</organism>
<reference evidence="2" key="1">
    <citation type="submission" date="2016-11" db="EMBL/GenBank/DDBJ databases">
        <authorList>
            <person name="Guldener U."/>
        </authorList>
    </citation>
    <scope>NUCLEOTIDE SEQUENCE [LARGE SCALE GENOMIC DNA]</scope>
</reference>
<sequence length="94" mass="10943">MNNQDTKLSEELQELRKVEAEIISLYFSTVSNYSNINKSLESIVEDEDIQYSNIIDLQNKLFESITMKLNETKDIDDFKSKVSTLMRTLKDIDS</sequence>
<dbReference type="EMBL" id="FQNF01000003">
    <property type="protein sequence ID" value="SGZ38077.1"/>
    <property type="molecule type" value="Genomic_DNA"/>
</dbReference>
<dbReference type="VEuPathDB" id="FungiDB:HGUI_00277"/>
<dbReference type="AlphaFoldDB" id="A0A1L0CH56"/>
<proteinExistence type="predicted"/>
<dbReference type="Proteomes" id="UP000183365">
    <property type="component" value="Unassembled WGS sequence"/>
</dbReference>
<accession>A0A1L0CH56</accession>
<name>A0A1L0CH56_9ASCO</name>
<keyword evidence="2" id="KW-1185">Reference proteome</keyword>
<gene>
    <name evidence="1" type="ORF">HGUI_00277</name>
</gene>
<evidence type="ECO:0000313" key="1">
    <source>
        <dbReference type="EMBL" id="SGZ38077.1"/>
    </source>
</evidence>